<keyword evidence="4" id="KW-1185">Reference proteome</keyword>
<evidence type="ECO:0000313" key="4">
    <source>
        <dbReference type="Proteomes" id="UP001157006"/>
    </source>
</evidence>
<name>A0AAV0ZVP5_VICFA</name>
<accession>A0AAV0ZVP5</accession>
<proteinExistence type="predicted"/>
<dbReference type="Proteomes" id="UP001157006">
    <property type="component" value="Chromosome 3"/>
</dbReference>
<gene>
    <name evidence="3" type="ORF">VFH_III006240</name>
</gene>
<organism evidence="3 4">
    <name type="scientific">Vicia faba</name>
    <name type="common">Broad bean</name>
    <name type="synonym">Faba vulgaris</name>
    <dbReference type="NCBI Taxonomy" id="3906"/>
    <lineage>
        <taxon>Eukaryota</taxon>
        <taxon>Viridiplantae</taxon>
        <taxon>Streptophyta</taxon>
        <taxon>Embryophyta</taxon>
        <taxon>Tracheophyta</taxon>
        <taxon>Spermatophyta</taxon>
        <taxon>Magnoliopsida</taxon>
        <taxon>eudicotyledons</taxon>
        <taxon>Gunneridae</taxon>
        <taxon>Pentapetalae</taxon>
        <taxon>rosids</taxon>
        <taxon>fabids</taxon>
        <taxon>Fabales</taxon>
        <taxon>Fabaceae</taxon>
        <taxon>Papilionoideae</taxon>
        <taxon>50 kb inversion clade</taxon>
        <taxon>NPAAA clade</taxon>
        <taxon>Hologalegina</taxon>
        <taxon>IRL clade</taxon>
        <taxon>Fabeae</taxon>
        <taxon>Vicia</taxon>
    </lineage>
</organism>
<keyword evidence="1" id="KW-0862">Zinc</keyword>
<feature type="domain" description="C2H2-type" evidence="2">
    <location>
        <begin position="147"/>
        <end position="174"/>
    </location>
</feature>
<protein>
    <recommendedName>
        <fullName evidence="2">C2H2-type domain-containing protein</fullName>
    </recommendedName>
</protein>
<dbReference type="AlphaFoldDB" id="A0AAV0ZVP5"/>
<dbReference type="InterPro" id="IPR013087">
    <property type="entry name" value="Znf_C2H2_type"/>
</dbReference>
<dbReference type="PROSITE" id="PS00028">
    <property type="entry name" value="ZINC_FINGER_C2H2_1"/>
    <property type="match status" value="1"/>
</dbReference>
<evidence type="ECO:0000259" key="2">
    <source>
        <dbReference type="PROSITE" id="PS50157"/>
    </source>
</evidence>
<keyword evidence="1" id="KW-0863">Zinc-finger</keyword>
<dbReference type="EMBL" id="OX451738">
    <property type="protein sequence ID" value="CAI8601671.1"/>
    <property type="molecule type" value="Genomic_DNA"/>
</dbReference>
<evidence type="ECO:0000313" key="3">
    <source>
        <dbReference type="EMBL" id="CAI8601671.1"/>
    </source>
</evidence>
<evidence type="ECO:0000256" key="1">
    <source>
        <dbReference type="PROSITE-ProRule" id="PRU00042"/>
    </source>
</evidence>
<keyword evidence="1" id="KW-0479">Metal-binding</keyword>
<dbReference type="PROSITE" id="PS50157">
    <property type="entry name" value="ZINC_FINGER_C2H2_2"/>
    <property type="match status" value="1"/>
</dbReference>
<sequence>MASKNTSSSLSEFNLKTHAYNLSLSSTAANCYGSHVAGIKKAMKILETQFGNPHTASSPSINNNVVGVINDNNMKMAMNDTSYHPNLTTDSFKSYNMPSRTIGASVNGDGNHVHVDIDHNNINNKKDKKNIDDGRMHSLACKKYGPYICPKCNQVFVTSQKFASHASSHYKFESKEERKKRYMSRIRKRPRLQIQKLNDGTTTFVPVSSLTAHPPVASVNNNAHNQILSPTSIGVKIKLESANN</sequence>
<dbReference type="GO" id="GO:0008270">
    <property type="term" value="F:zinc ion binding"/>
    <property type="evidence" value="ECO:0007669"/>
    <property type="project" value="UniProtKB-KW"/>
</dbReference>
<reference evidence="3 4" key="1">
    <citation type="submission" date="2023-01" db="EMBL/GenBank/DDBJ databases">
        <authorList>
            <person name="Kreplak J."/>
        </authorList>
    </citation>
    <scope>NUCLEOTIDE SEQUENCE [LARGE SCALE GENOMIC DNA]</scope>
</reference>